<dbReference type="RefSeq" id="WP_091541798.1">
    <property type="nucleotide sequence ID" value="NZ_FMUS01000008.1"/>
</dbReference>
<evidence type="ECO:0000256" key="1">
    <source>
        <dbReference type="SAM" id="Phobius"/>
    </source>
</evidence>
<feature type="transmembrane region" description="Helical" evidence="1">
    <location>
        <begin position="215"/>
        <end position="233"/>
    </location>
</feature>
<dbReference type="STRING" id="1120976.SAMN03080606_01496"/>
<reference evidence="3 4" key="1">
    <citation type="submission" date="2016-10" db="EMBL/GenBank/DDBJ databases">
        <authorList>
            <person name="de Groot N.N."/>
        </authorList>
    </citation>
    <scope>NUCLEOTIDE SEQUENCE [LARGE SCALE GENOMIC DNA]</scope>
    <source>
        <strain evidence="3 4">DSM 18978</strain>
    </source>
</reference>
<feature type="transmembrane region" description="Helical" evidence="1">
    <location>
        <begin position="114"/>
        <end position="137"/>
    </location>
</feature>
<feature type="transmembrane region" description="Helical" evidence="1">
    <location>
        <begin position="7"/>
        <end position="32"/>
    </location>
</feature>
<feature type="transmembrane region" description="Helical" evidence="1">
    <location>
        <begin position="340"/>
        <end position="359"/>
    </location>
</feature>
<evidence type="ECO:0000313" key="3">
    <source>
        <dbReference type="EMBL" id="SCY42925.1"/>
    </source>
</evidence>
<dbReference type="Pfam" id="PF08487">
    <property type="entry name" value="VIT"/>
    <property type="match status" value="1"/>
</dbReference>
<feature type="transmembrane region" description="Helical" evidence="1">
    <location>
        <begin position="75"/>
        <end position="94"/>
    </location>
</feature>
<dbReference type="EMBL" id="FMUS01000008">
    <property type="protein sequence ID" value="SCY42925.1"/>
    <property type="molecule type" value="Genomic_DNA"/>
</dbReference>
<sequence length="933" mass="108057">MKKLYRPYLIFFVITIPHIVLLLTFSRIFNIISTELTTQAMNTWILMAAYLIIAGASFTMYGLINWYRKKDIHHYSAVIMLATYLVFLFGYFFNDLDLVPSSVPNWMLFGVSPYLTILTLITPCIGYGMLILVHWTSEKYKVNNLSKEIALLIGIPVGWYIFFNIIIRIMWTTSFFQGIETLFYIIFTVSIVIFFFMLIRILYFILLNKFQAWQSYLSIVVIVGGVLGLMLNQGTYNMFGDFSHYSFYVLAVVTGVLTGLPAEKYSKAGIGIFIAKSITIVYSCYFFIVFLPYLPVSIIGIIFFGLGVLMLVPILLMFLHVRSLWNDYNYLRNKYKDGMLITLFLVGMMVIPSIFGLAISQDKQHLDNALSYVYQRSYDETTEINLNLNGIRRAIDNIKYQNENDFSLFSQRRSIPYLSAIYNSYVLDNLSISNEKLNRLEAIFYGEYEENTLQENGFRAWPGNVLLQKAEGETFYDVEEGAYKSWVHLELQNLSNDQSEYITLFQLPEGSYISDYYLYVFDEKKYGLIADKRAANWVYQQVRAVRQDPGLLTYVGDNLIEFKVFPFEGNERRKTGIEITHRHPIQLDINGYLVELDDINYSREDMPFDMDLHQSFAYITKEAKAKMTQITRIPEYYFLIDYSRGNENMMEEYFSRVNNYITEADISDSVKEIIGVNYKEIKTPYGAGWEDNLKSLRVNGGLHLDYSVKRIFYENYINNSDSYPIIIVVTDQMTRAILPKDFENFMFTAPEGAYYYQLDGNVNLNRYSLLSTDMDYAEGINRIHEAPVLTWGNNKGSFYIADDSQDSIIILKHDEIISGDIANNSDWENGVLLKAMYMQSILKPEMNAENTLAIVKSSLISEVMSPLTSFIVLETEAQEKAMLEKQKQLLATDKPIDIGDVTEMDEPSIIIIAFLMLVTMLLYKRYKTKEIDY</sequence>
<dbReference type="InterPro" id="IPR027550">
    <property type="entry name" value="MSEP-CTERM"/>
</dbReference>
<feature type="transmembrane region" description="Helical" evidence="1">
    <location>
        <begin position="149"/>
        <end position="171"/>
    </location>
</feature>
<proteinExistence type="predicted"/>
<dbReference type="Proteomes" id="UP000198636">
    <property type="component" value="Unassembled WGS sequence"/>
</dbReference>
<keyword evidence="1" id="KW-0472">Membrane</keyword>
<dbReference type="PROSITE" id="PS51468">
    <property type="entry name" value="VIT"/>
    <property type="match status" value="1"/>
</dbReference>
<protein>
    <submittedName>
        <fullName evidence="3">MSEP-CTERM protein</fullName>
    </submittedName>
</protein>
<name>A0A1G5FUC4_9FIRM</name>
<keyword evidence="1" id="KW-0812">Transmembrane</keyword>
<accession>A0A1G5FUC4</accession>
<dbReference type="NCBIfam" id="TIGR04286">
    <property type="entry name" value="MSEP-CTERM"/>
    <property type="match status" value="1"/>
</dbReference>
<dbReference type="OrthoDB" id="1801976at2"/>
<feature type="transmembrane region" description="Helical" evidence="1">
    <location>
        <begin position="44"/>
        <end position="63"/>
    </location>
</feature>
<keyword evidence="4" id="KW-1185">Reference proteome</keyword>
<gene>
    <name evidence="3" type="ORF">SAMN03080606_01496</name>
</gene>
<feature type="transmembrane region" description="Helical" evidence="1">
    <location>
        <begin position="183"/>
        <end position="203"/>
    </location>
</feature>
<feature type="transmembrane region" description="Helical" evidence="1">
    <location>
        <begin position="297"/>
        <end position="319"/>
    </location>
</feature>
<organism evidence="3 4">
    <name type="scientific">Alkaliphilus peptidifermentans DSM 18978</name>
    <dbReference type="NCBI Taxonomy" id="1120976"/>
    <lineage>
        <taxon>Bacteria</taxon>
        <taxon>Bacillati</taxon>
        <taxon>Bacillota</taxon>
        <taxon>Clostridia</taxon>
        <taxon>Peptostreptococcales</taxon>
        <taxon>Natronincolaceae</taxon>
        <taxon>Alkaliphilus</taxon>
    </lineage>
</organism>
<feature type="transmembrane region" description="Helical" evidence="1">
    <location>
        <begin position="245"/>
        <end position="262"/>
    </location>
</feature>
<evidence type="ECO:0000313" key="4">
    <source>
        <dbReference type="Proteomes" id="UP000198636"/>
    </source>
</evidence>
<keyword evidence="1" id="KW-1133">Transmembrane helix</keyword>
<feature type="domain" description="VIT" evidence="2">
    <location>
        <begin position="453"/>
        <end position="581"/>
    </location>
</feature>
<evidence type="ECO:0000259" key="2">
    <source>
        <dbReference type="PROSITE" id="PS51468"/>
    </source>
</evidence>
<dbReference type="InterPro" id="IPR013694">
    <property type="entry name" value="VIT"/>
</dbReference>
<feature type="transmembrane region" description="Helical" evidence="1">
    <location>
        <begin position="907"/>
        <end position="923"/>
    </location>
</feature>
<feature type="transmembrane region" description="Helical" evidence="1">
    <location>
        <begin position="269"/>
        <end position="291"/>
    </location>
</feature>
<dbReference type="AlphaFoldDB" id="A0A1G5FUC4"/>